<gene>
    <name evidence="2" type="ORF">HUK45_00270</name>
</gene>
<dbReference type="RefSeq" id="WP_191910571.1">
    <property type="nucleotide sequence ID" value="NZ_JABUXR010000001.1"/>
</dbReference>
<keyword evidence="2" id="KW-0540">Nuclease</keyword>
<dbReference type="GO" id="GO:0004519">
    <property type="term" value="F:endonuclease activity"/>
    <property type="evidence" value="ECO:0007669"/>
    <property type="project" value="UniProtKB-KW"/>
</dbReference>
<keyword evidence="1" id="KW-0812">Transmembrane</keyword>
<name>A0ABR8ZHE8_9LACO</name>
<dbReference type="InterPro" id="IPR044929">
    <property type="entry name" value="DNA/RNA_non-sp_Endonuclease_sf"/>
</dbReference>
<keyword evidence="3" id="KW-1185">Reference proteome</keyword>
<organism evidence="2 3">
    <name type="scientific">Limosilactobacillus urinaemulieris</name>
    <dbReference type="NCBI Taxonomy" id="2742600"/>
    <lineage>
        <taxon>Bacteria</taxon>
        <taxon>Bacillati</taxon>
        <taxon>Bacillota</taxon>
        <taxon>Bacilli</taxon>
        <taxon>Lactobacillales</taxon>
        <taxon>Lactobacillaceae</taxon>
        <taxon>Limosilactobacillus</taxon>
    </lineage>
</organism>
<dbReference type="Proteomes" id="UP000645007">
    <property type="component" value="Unassembled WGS sequence"/>
</dbReference>
<accession>A0ABR8ZHE8</accession>
<proteinExistence type="predicted"/>
<keyword evidence="1" id="KW-0472">Membrane</keyword>
<feature type="transmembrane region" description="Helical" evidence="1">
    <location>
        <begin position="9"/>
        <end position="30"/>
    </location>
</feature>
<dbReference type="Gene3D" id="3.40.570.10">
    <property type="entry name" value="Extracellular Endonuclease, subunit A"/>
    <property type="match status" value="1"/>
</dbReference>
<sequence length="310" mass="35202">MRLIKAIKIGLLFIIGFGVGIGVSYGYPYYQELQSRHHFQQNYDHRSSNTVGGITSQQKQILAQLNYHSGQYPIIYLNNGKSTLNPKSWKTNHVNYQQLDAQQRTSASNTAFLQQRNHANISLRVQQTVEPAGWHPNRNGLLIYNRGHLIAYSLTAGLNKTTGKYQPSAVGDQDNPRNLFTETDFTNQMLQTIYETEVRHAIEHGKHVIFQATPIFRNNETIARGINLQALSTDGTLNFNVYLFNVEPGIRINYQDGTTTVDNSQKIPVPFAADDDYEIDKSNEADGPIKATGKYSRPIADRPRQYYRSY</sequence>
<comment type="caution">
    <text evidence="2">The sequence shown here is derived from an EMBL/GenBank/DDBJ whole genome shotgun (WGS) entry which is preliminary data.</text>
</comment>
<reference evidence="2 3" key="1">
    <citation type="submission" date="2020-06" db="EMBL/GenBank/DDBJ databases">
        <title>Limosilactobacillus sp. nov.</title>
        <authorList>
            <person name="Ksiezarek M."/>
            <person name="Goncalves Ribeiro T."/>
            <person name="Rocha J."/>
            <person name="Grosso F."/>
            <person name="Peixe L."/>
        </authorList>
    </citation>
    <scope>NUCLEOTIDE SEQUENCE [LARGE SCALE GENOMIC DNA]</scope>
    <source>
        <strain evidence="3">c9Ua_26_M</strain>
    </source>
</reference>
<keyword evidence="2" id="KW-0378">Hydrolase</keyword>
<evidence type="ECO:0000313" key="2">
    <source>
        <dbReference type="EMBL" id="MBD8084720.1"/>
    </source>
</evidence>
<evidence type="ECO:0000256" key="1">
    <source>
        <dbReference type="SAM" id="Phobius"/>
    </source>
</evidence>
<dbReference type="EMBL" id="JABUXR010000001">
    <property type="protein sequence ID" value="MBD8084720.1"/>
    <property type="molecule type" value="Genomic_DNA"/>
</dbReference>
<keyword evidence="2" id="KW-0255">Endonuclease</keyword>
<evidence type="ECO:0000313" key="3">
    <source>
        <dbReference type="Proteomes" id="UP000645007"/>
    </source>
</evidence>
<protein>
    <submittedName>
        <fullName evidence="2">DNA/RNA non-specific endonuclease</fullName>
    </submittedName>
</protein>
<keyword evidence="1" id="KW-1133">Transmembrane helix</keyword>